<dbReference type="InterPro" id="IPR001810">
    <property type="entry name" value="F-box_dom"/>
</dbReference>
<accession>A0AAW0CYY9</accession>
<feature type="domain" description="F-box" evidence="1">
    <location>
        <begin position="25"/>
        <end position="60"/>
    </location>
</feature>
<dbReference type="EMBL" id="JAWWNJ010000012">
    <property type="protein sequence ID" value="KAK7043522.1"/>
    <property type="molecule type" value="Genomic_DNA"/>
</dbReference>
<name>A0AAW0CYY9_9AGAR</name>
<protein>
    <recommendedName>
        <fullName evidence="1">F-box domain-containing protein</fullName>
    </recommendedName>
</protein>
<evidence type="ECO:0000259" key="1">
    <source>
        <dbReference type="Pfam" id="PF12937"/>
    </source>
</evidence>
<dbReference type="CDD" id="cd09917">
    <property type="entry name" value="F-box_SF"/>
    <property type="match status" value="1"/>
</dbReference>
<dbReference type="AlphaFoldDB" id="A0AAW0CYY9"/>
<dbReference type="Gene3D" id="1.20.1280.50">
    <property type="match status" value="1"/>
</dbReference>
<reference evidence="2 3" key="1">
    <citation type="journal article" date="2024" name="J Genomics">
        <title>Draft genome sequencing and assembly of Favolaschia claudopus CIRM-BRFM 2984 isolated from oak limbs.</title>
        <authorList>
            <person name="Navarro D."/>
            <person name="Drula E."/>
            <person name="Chaduli D."/>
            <person name="Cazenave R."/>
            <person name="Ahrendt S."/>
            <person name="Wang J."/>
            <person name="Lipzen A."/>
            <person name="Daum C."/>
            <person name="Barry K."/>
            <person name="Grigoriev I.V."/>
            <person name="Favel A."/>
            <person name="Rosso M.N."/>
            <person name="Martin F."/>
        </authorList>
    </citation>
    <scope>NUCLEOTIDE SEQUENCE [LARGE SCALE GENOMIC DNA]</scope>
    <source>
        <strain evidence="2 3">CIRM-BRFM 2984</strain>
    </source>
</reference>
<keyword evidence="3" id="KW-1185">Reference proteome</keyword>
<evidence type="ECO:0000313" key="2">
    <source>
        <dbReference type="EMBL" id="KAK7043522.1"/>
    </source>
</evidence>
<dbReference type="InterPro" id="IPR036047">
    <property type="entry name" value="F-box-like_dom_sf"/>
</dbReference>
<gene>
    <name evidence="2" type="ORF">R3P38DRAFT_2885289</name>
</gene>
<dbReference type="SUPFAM" id="SSF81383">
    <property type="entry name" value="F-box domain"/>
    <property type="match status" value="1"/>
</dbReference>
<evidence type="ECO:0000313" key="3">
    <source>
        <dbReference type="Proteomes" id="UP001362999"/>
    </source>
</evidence>
<dbReference type="Proteomes" id="UP001362999">
    <property type="component" value="Unassembled WGS sequence"/>
</dbReference>
<dbReference type="Pfam" id="PF12937">
    <property type="entry name" value="F-box-like"/>
    <property type="match status" value="1"/>
</dbReference>
<proteinExistence type="predicted"/>
<organism evidence="2 3">
    <name type="scientific">Favolaschia claudopus</name>
    <dbReference type="NCBI Taxonomy" id="2862362"/>
    <lineage>
        <taxon>Eukaryota</taxon>
        <taxon>Fungi</taxon>
        <taxon>Dikarya</taxon>
        <taxon>Basidiomycota</taxon>
        <taxon>Agaricomycotina</taxon>
        <taxon>Agaricomycetes</taxon>
        <taxon>Agaricomycetidae</taxon>
        <taxon>Agaricales</taxon>
        <taxon>Marasmiineae</taxon>
        <taxon>Mycenaceae</taxon>
        <taxon>Favolaschia</taxon>
    </lineage>
</organism>
<sequence>MADPPSQTTDKPRVEMRGLDSFCVELLTGIFLCLPYRSLLSVLAVCTEWKSIVMEDPSLSVEIFKSASEKYVEPGCREISKYGFESRVYDAWEGLYRSYMEDPKYLAFKEHALESSDDSLLAAWHKSSQNPEVAKVLLHNRSFSLPERVRLHPAIPEISYVFGCGKEKVGFFVRDRSEDCHTDYPYRRIQLSQLEIANDFISIPAVTKAVIDVRAFMVILENPKGITLMNLFDGFVKESTRKLAPDIFDIVFKTQKVMAHFLGDHLHYEGLYTVTRTGNCLTAEVFLGS</sequence>
<comment type="caution">
    <text evidence="2">The sequence shown here is derived from an EMBL/GenBank/DDBJ whole genome shotgun (WGS) entry which is preliminary data.</text>
</comment>